<protein>
    <submittedName>
        <fullName evidence="4">Streptomycin 3''-adenylyltransferase</fullName>
        <ecNumber evidence="4">2.7.7.47</ecNumber>
    </submittedName>
</protein>
<organism evidence="4 5">
    <name type="scientific">Occultella aeris</name>
    <dbReference type="NCBI Taxonomy" id="2761496"/>
    <lineage>
        <taxon>Bacteria</taxon>
        <taxon>Bacillati</taxon>
        <taxon>Actinomycetota</taxon>
        <taxon>Actinomycetes</taxon>
        <taxon>Micrococcales</taxon>
        <taxon>Ruaniaceae</taxon>
        <taxon>Occultella</taxon>
    </lineage>
</organism>
<keyword evidence="4" id="KW-0548">Nucleotidyltransferase</keyword>
<proteinExistence type="predicted"/>
<keyword evidence="1 4" id="KW-0808">Transferase</keyword>
<feature type="domain" description="Adenylyltransferase AadA C-terminal" evidence="3">
    <location>
        <begin position="164"/>
        <end position="206"/>
    </location>
</feature>
<dbReference type="Pfam" id="PF01909">
    <property type="entry name" value="NTP_transf_2"/>
    <property type="match status" value="1"/>
</dbReference>
<dbReference type="Proteomes" id="UP000419743">
    <property type="component" value="Unassembled WGS sequence"/>
</dbReference>
<evidence type="ECO:0000313" key="4">
    <source>
        <dbReference type="EMBL" id="VZO35069.1"/>
    </source>
</evidence>
<dbReference type="CDD" id="cd05403">
    <property type="entry name" value="NT_KNTase_like"/>
    <property type="match status" value="1"/>
</dbReference>
<dbReference type="RefSeq" id="WP_156738875.1">
    <property type="nucleotide sequence ID" value="NZ_CACRYJ010000006.1"/>
</dbReference>
<dbReference type="InterPro" id="IPR002934">
    <property type="entry name" value="Polymerase_NTP_transf_dom"/>
</dbReference>
<comment type="caution">
    <text evidence="4">The sequence shown here is derived from an EMBL/GenBank/DDBJ whole genome shotgun (WGS) entry which is preliminary data.</text>
</comment>
<dbReference type="EC" id="2.7.7.47" evidence="4"/>
<dbReference type="Gene3D" id="3.30.460.10">
    <property type="entry name" value="Beta Polymerase, domain 2"/>
    <property type="match status" value="1"/>
</dbReference>
<reference evidence="4 5" key="1">
    <citation type="submission" date="2019-11" db="EMBL/GenBank/DDBJ databases">
        <authorList>
            <person name="Criscuolo A."/>
        </authorList>
    </citation>
    <scope>NUCLEOTIDE SEQUENCE [LARGE SCALE GENOMIC DNA]</scope>
    <source>
        <strain evidence="4">CIP111667</strain>
    </source>
</reference>
<dbReference type="GO" id="GO:0009012">
    <property type="term" value="F:aminoglycoside 3''-adenylyltransferase activity"/>
    <property type="evidence" value="ECO:0007669"/>
    <property type="project" value="UniProtKB-EC"/>
</dbReference>
<evidence type="ECO:0000256" key="1">
    <source>
        <dbReference type="ARBA" id="ARBA00022679"/>
    </source>
</evidence>
<feature type="domain" description="Polymerase nucleotidyl transferase" evidence="2">
    <location>
        <begin position="24"/>
        <end position="58"/>
    </location>
</feature>
<dbReference type="EMBL" id="CACRYJ010000006">
    <property type="protein sequence ID" value="VZO35069.1"/>
    <property type="molecule type" value="Genomic_DNA"/>
</dbReference>
<dbReference type="InterPro" id="IPR025184">
    <property type="entry name" value="AadA_C"/>
</dbReference>
<accession>A0A7M4DDV5</accession>
<evidence type="ECO:0000313" key="5">
    <source>
        <dbReference type="Proteomes" id="UP000419743"/>
    </source>
</evidence>
<dbReference type="AlphaFoldDB" id="A0A7M4DDV5"/>
<sequence>MSVPISEPWRAQADAISDLLTAQLTSVVGVYLHGSAALGGFGPTSDLDVLVVVRDEPEADWDSVGGALLRAAEGGRALELSVVRSSEAAAPAPPWPFVLHVNSGAHRYVLGGDGGDPDLIAHYAVVRAAGLPLYGPDPSAVVGGIERDVLIGYLTGELEWGRDEADQRYAMLNACRAVAYADHGALLSKIDGGRWWLERFGPAPLVTSALEAQAAGADLGPCSASARAFVGAAIARLDSRRS</sequence>
<gene>
    <name evidence="4" type="primary">ant1</name>
    <name evidence="4" type="ORF">HALOF300_00294</name>
</gene>
<dbReference type="InterPro" id="IPR043519">
    <property type="entry name" value="NT_sf"/>
</dbReference>
<keyword evidence="5" id="KW-1185">Reference proteome</keyword>
<evidence type="ECO:0000259" key="3">
    <source>
        <dbReference type="Pfam" id="PF13427"/>
    </source>
</evidence>
<name>A0A7M4DDV5_9MICO</name>
<evidence type="ECO:0000259" key="2">
    <source>
        <dbReference type="Pfam" id="PF01909"/>
    </source>
</evidence>
<dbReference type="SUPFAM" id="SSF81301">
    <property type="entry name" value="Nucleotidyltransferase"/>
    <property type="match status" value="1"/>
</dbReference>
<dbReference type="Pfam" id="PF13427">
    <property type="entry name" value="AadA_C"/>
    <property type="match status" value="1"/>
</dbReference>